<dbReference type="Gene3D" id="2.30.30.140">
    <property type="match status" value="1"/>
</dbReference>
<reference evidence="3 4" key="1">
    <citation type="submission" date="2016-04" db="EMBL/GenBank/DDBJ databases">
        <title>Evolutionary innovation and constraint leading to complex multicellularity in the Ascomycota.</title>
        <authorList>
            <person name="Cisse O."/>
            <person name="Nguyen A."/>
            <person name="Hewitt D.A."/>
            <person name="Jedd G."/>
            <person name="Stajich J.E."/>
        </authorList>
    </citation>
    <scope>NUCLEOTIDE SEQUENCE [LARGE SCALE GENOMIC DNA]</scope>
    <source>
        <strain evidence="3 4">DAH-3</strain>
    </source>
</reference>
<dbReference type="OMA" id="CMAVWSQ"/>
<keyword evidence="4" id="KW-1185">Reference proteome</keyword>
<dbReference type="OrthoDB" id="79171at2759"/>
<evidence type="ECO:0000259" key="2">
    <source>
        <dbReference type="PROSITE" id="PS50304"/>
    </source>
</evidence>
<accession>A0A1U7LSI0</accession>
<organism evidence="3 4">
    <name type="scientific">Neolecta irregularis (strain DAH-3)</name>
    <dbReference type="NCBI Taxonomy" id="1198029"/>
    <lineage>
        <taxon>Eukaryota</taxon>
        <taxon>Fungi</taxon>
        <taxon>Dikarya</taxon>
        <taxon>Ascomycota</taxon>
        <taxon>Taphrinomycotina</taxon>
        <taxon>Neolectales</taxon>
        <taxon>Neolectaceae</taxon>
        <taxon>Neolecta</taxon>
    </lineage>
</organism>
<evidence type="ECO:0000313" key="4">
    <source>
        <dbReference type="Proteomes" id="UP000186594"/>
    </source>
</evidence>
<protein>
    <submittedName>
        <fullName evidence="3">Splicing factor spf30</fullName>
    </submittedName>
</protein>
<gene>
    <name evidence="3" type="ORF">NEOLI_002083</name>
</gene>
<sequence length="236" mass="25785">MSKNEHEQYKYQLSQVAAALQADLHNPELLALQSELQDIIALTAPAKLPERSHSPPPAPAPALFRPGDIVMARWLTGDGSLYPARITSLSGSLTNPVYTVLFLNYNNTETLRSEHVKQISESRKRALEIENSLPSPAIPPPPKPDENTAPAPPPIKKQKVKPKSELDVGKKAWQKFATKGVKSRAVGKVQKIGEKSIFKSPEDGLGRVGVTGSGKGMIKEISTRGKHVFEKKTDDD</sequence>
<comment type="caution">
    <text evidence="3">The sequence shown here is derived from an EMBL/GenBank/DDBJ whole genome shotgun (WGS) entry which is preliminary data.</text>
</comment>
<dbReference type="AlphaFoldDB" id="A0A1U7LSI0"/>
<dbReference type="InterPro" id="IPR002999">
    <property type="entry name" value="Tudor"/>
</dbReference>
<feature type="region of interest" description="Disordered" evidence="1">
    <location>
        <begin position="132"/>
        <end position="168"/>
    </location>
</feature>
<dbReference type="STRING" id="1198029.A0A1U7LSI0"/>
<name>A0A1U7LSI0_NEOID</name>
<dbReference type="SMART" id="SM00333">
    <property type="entry name" value="TUDOR"/>
    <property type="match status" value="1"/>
</dbReference>
<dbReference type="EMBL" id="LXFE01000350">
    <property type="protein sequence ID" value="OLL25604.1"/>
    <property type="molecule type" value="Genomic_DNA"/>
</dbReference>
<evidence type="ECO:0000313" key="3">
    <source>
        <dbReference type="EMBL" id="OLL25604.1"/>
    </source>
</evidence>
<evidence type="ECO:0000256" key="1">
    <source>
        <dbReference type="SAM" id="MobiDB-lite"/>
    </source>
</evidence>
<dbReference type="CDD" id="cd20446">
    <property type="entry name" value="Tudor_SpSPF30-like"/>
    <property type="match status" value="1"/>
</dbReference>
<dbReference type="SUPFAM" id="SSF63748">
    <property type="entry name" value="Tudor/PWWP/MBT"/>
    <property type="match status" value="1"/>
</dbReference>
<proteinExistence type="predicted"/>
<feature type="domain" description="Tudor" evidence="2">
    <location>
        <begin position="63"/>
        <end position="126"/>
    </location>
</feature>
<dbReference type="PROSITE" id="PS50304">
    <property type="entry name" value="TUDOR"/>
    <property type="match status" value="1"/>
</dbReference>
<dbReference type="Proteomes" id="UP000186594">
    <property type="component" value="Unassembled WGS sequence"/>
</dbReference>